<keyword evidence="3" id="KW-1185">Reference proteome</keyword>
<dbReference type="Proteomes" id="UP001054897">
    <property type="component" value="Chromosome"/>
</dbReference>
<dbReference type="InterPro" id="IPR025746">
    <property type="entry name" value="PilX_N_dom"/>
</dbReference>
<feature type="domain" description="Type 4 fimbrial biogenesis protein PilX N-terminal" evidence="1">
    <location>
        <begin position="6"/>
        <end position="55"/>
    </location>
</feature>
<dbReference type="GeneID" id="300080312"/>
<organism evidence="2 3">
    <name type="scientific">Ectopseudomonas hydrolytica</name>
    <dbReference type="NCBI Taxonomy" id="2493633"/>
    <lineage>
        <taxon>Bacteria</taxon>
        <taxon>Pseudomonadati</taxon>
        <taxon>Pseudomonadota</taxon>
        <taxon>Gammaproteobacteria</taxon>
        <taxon>Pseudomonadales</taxon>
        <taxon>Pseudomonadaceae</taxon>
        <taxon>Ectopseudomonas</taxon>
    </lineage>
</organism>
<dbReference type="Pfam" id="PF14341">
    <property type="entry name" value="PilX_N"/>
    <property type="match status" value="1"/>
</dbReference>
<dbReference type="EMBL" id="CP099397">
    <property type="protein sequence ID" value="USR40806.1"/>
    <property type="molecule type" value="Genomic_DNA"/>
</dbReference>
<reference evidence="2" key="1">
    <citation type="submission" date="2022-06" db="EMBL/GenBank/DDBJ databases">
        <title>Complete genome of Pseudomonas hydrolytica DSWY01T.</title>
        <authorList>
            <person name="Jung J."/>
            <person name="Jeon C.O."/>
        </authorList>
    </citation>
    <scope>NUCLEOTIDE SEQUENCE</scope>
    <source>
        <strain evidence="2">DSWY01</strain>
    </source>
</reference>
<gene>
    <name evidence="2" type="ORF">L1F06_005015</name>
</gene>
<dbReference type="RefSeq" id="WP_129483937.1">
    <property type="nucleotide sequence ID" value="NZ_CP099397.1"/>
</dbReference>
<name>A0ABY5AC45_9GAMM</name>
<evidence type="ECO:0000313" key="2">
    <source>
        <dbReference type="EMBL" id="USR40806.1"/>
    </source>
</evidence>
<evidence type="ECO:0000313" key="3">
    <source>
        <dbReference type="Proteomes" id="UP001054897"/>
    </source>
</evidence>
<protein>
    <submittedName>
        <fullName evidence="2">PilX N-terminal domain-containing pilus assembly protein</fullName>
    </submittedName>
</protein>
<proteinExistence type="predicted"/>
<sequence length="145" mass="15536">MNTRQQGMVLLVSLVLLLMLTIIAITAASQSNLQLRISSNNQQQNVAFQAAESGLQRWANQYFQPGSGWHPNAIGNLNASGAITYEAAPLADTSTQIPILEGSGMSQGLYVIRFDVVSTGQACDNDGNCGATATHRQGLQNRYIP</sequence>
<accession>A0ABY5AC45</accession>
<evidence type="ECO:0000259" key="1">
    <source>
        <dbReference type="Pfam" id="PF14341"/>
    </source>
</evidence>